<feature type="chain" id="PRO_5002748971" evidence="1">
    <location>
        <begin position="18"/>
        <end position="237"/>
    </location>
</feature>
<gene>
    <name evidence="2" type="ORF">LACBIDRAFT_297906</name>
</gene>
<keyword evidence="1" id="KW-0732">Signal</keyword>
<reference evidence="2 3" key="1">
    <citation type="journal article" date="2008" name="Nature">
        <title>The genome of Laccaria bicolor provides insights into mycorrhizal symbiosis.</title>
        <authorList>
            <person name="Martin F."/>
            <person name="Aerts A."/>
            <person name="Ahren D."/>
            <person name="Brun A."/>
            <person name="Danchin E.G.J."/>
            <person name="Duchaussoy F."/>
            <person name="Gibon J."/>
            <person name="Kohler A."/>
            <person name="Lindquist E."/>
            <person name="Pereda V."/>
            <person name="Salamov A."/>
            <person name="Shapiro H.J."/>
            <person name="Wuyts J."/>
            <person name="Blaudez D."/>
            <person name="Buee M."/>
            <person name="Brokstein P."/>
            <person name="Canbaeck B."/>
            <person name="Cohen D."/>
            <person name="Courty P.E."/>
            <person name="Coutinho P.M."/>
            <person name="Delaruelle C."/>
            <person name="Detter J.C."/>
            <person name="Deveau A."/>
            <person name="DiFazio S."/>
            <person name="Duplessis S."/>
            <person name="Fraissinet-Tachet L."/>
            <person name="Lucic E."/>
            <person name="Frey-Klett P."/>
            <person name="Fourrey C."/>
            <person name="Feussner I."/>
            <person name="Gay G."/>
            <person name="Grimwood J."/>
            <person name="Hoegger P.J."/>
            <person name="Jain P."/>
            <person name="Kilaru S."/>
            <person name="Labbe J."/>
            <person name="Lin Y.C."/>
            <person name="Legue V."/>
            <person name="Le Tacon F."/>
            <person name="Marmeisse R."/>
            <person name="Melayah D."/>
            <person name="Montanini B."/>
            <person name="Muratet M."/>
            <person name="Nehls U."/>
            <person name="Niculita-Hirzel H."/>
            <person name="Oudot-Le Secq M.P."/>
            <person name="Peter M."/>
            <person name="Quesneville H."/>
            <person name="Rajashekar B."/>
            <person name="Reich M."/>
            <person name="Rouhier N."/>
            <person name="Schmutz J."/>
            <person name="Yin T."/>
            <person name="Chalot M."/>
            <person name="Henrissat B."/>
            <person name="Kuees U."/>
            <person name="Lucas S."/>
            <person name="Van de Peer Y."/>
            <person name="Podila G.K."/>
            <person name="Polle A."/>
            <person name="Pukkila P.J."/>
            <person name="Richardson P.M."/>
            <person name="Rouze P."/>
            <person name="Sanders I.R."/>
            <person name="Stajich J.E."/>
            <person name="Tunlid A."/>
            <person name="Tuskan G."/>
            <person name="Grigoriev I.V."/>
        </authorList>
    </citation>
    <scope>NUCLEOTIDE SEQUENCE [LARGE SCALE GENOMIC DNA]</scope>
    <source>
        <strain evidence="3">S238N-H82 / ATCC MYA-4686</strain>
    </source>
</reference>
<name>B0DB65_LACBS</name>
<evidence type="ECO:0000256" key="1">
    <source>
        <dbReference type="SAM" id="SignalP"/>
    </source>
</evidence>
<dbReference type="RefSeq" id="XP_001881213.1">
    <property type="nucleotide sequence ID" value="XM_001881178.1"/>
</dbReference>
<dbReference type="KEGG" id="lbc:LACBIDRAFT_297906"/>
<dbReference type="Proteomes" id="UP000001194">
    <property type="component" value="Unassembled WGS sequence"/>
</dbReference>
<organism evidence="3">
    <name type="scientific">Laccaria bicolor (strain S238N-H82 / ATCC MYA-4686)</name>
    <name type="common">Bicoloured deceiver</name>
    <name type="synonym">Laccaria laccata var. bicolor</name>
    <dbReference type="NCBI Taxonomy" id="486041"/>
    <lineage>
        <taxon>Eukaryota</taxon>
        <taxon>Fungi</taxon>
        <taxon>Dikarya</taxon>
        <taxon>Basidiomycota</taxon>
        <taxon>Agaricomycotina</taxon>
        <taxon>Agaricomycetes</taxon>
        <taxon>Agaricomycetidae</taxon>
        <taxon>Agaricales</taxon>
        <taxon>Agaricineae</taxon>
        <taxon>Hydnangiaceae</taxon>
        <taxon>Laccaria</taxon>
    </lineage>
</organism>
<feature type="signal peptide" evidence="1">
    <location>
        <begin position="1"/>
        <end position="17"/>
    </location>
</feature>
<dbReference type="OrthoDB" id="10319901at2759"/>
<dbReference type="HOGENOM" id="CLU_102269_0_0_1"/>
<sequence>MMFLSRFILAFASVTYALHLPNPSSESSVPYTLMVAQPHAGRSAAYTPTSRMSARQNICSQYGPSYDPTQYSCLAPTCINTGYGFCGPYCGNSLTPCSGACSPVTCGPAPQGCITDPGKCINSALDLIGLKYPAAIIYSIQSLLSEVQTCMKDVENDTPLFSCLGHICGQPGDSDLQTVECALTCVVETGVPNSCVTFLSDAVLFAIASAATVTSPELAIVVMFVEAIQCLLAGCST</sequence>
<dbReference type="AlphaFoldDB" id="B0DB65"/>
<evidence type="ECO:0000313" key="3">
    <source>
        <dbReference type="Proteomes" id="UP000001194"/>
    </source>
</evidence>
<proteinExistence type="predicted"/>
<dbReference type="GeneID" id="6076922"/>
<dbReference type="EMBL" id="DS547102">
    <property type="protein sequence ID" value="EDR08143.1"/>
    <property type="molecule type" value="Genomic_DNA"/>
</dbReference>
<keyword evidence="3" id="KW-1185">Reference proteome</keyword>
<evidence type="ECO:0000313" key="2">
    <source>
        <dbReference type="EMBL" id="EDR08143.1"/>
    </source>
</evidence>
<accession>B0DB65</accession>
<dbReference type="InParanoid" id="B0DB65"/>
<protein>
    <submittedName>
        <fullName evidence="2">Predicted protein</fullName>
    </submittedName>
</protein>